<dbReference type="EMBL" id="MU551697">
    <property type="protein sequence ID" value="KAI5618000.1"/>
    <property type="molecule type" value="Genomic_DNA"/>
</dbReference>
<evidence type="ECO:0000256" key="5">
    <source>
        <dbReference type="ARBA" id="ARBA00022989"/>
    </source>
</evidence>
<feature type="compositionally biased region" description="Low complexity" evidence="8">
    <location>
        <begin position="215"/>
        <end position="230"/>
    </location>
</feature>
<name>A0AAD5AKX9_SILAS</name>
<keyword evidence="10" id="KW-1185">Reference proteome</keyword>
<dbReference type="Pfam" id="PF05781">
    <property type="entry name" value="MRVI1"/>
    <property type="match status" value="2"/>
</dbReference>
<keyword evidence="7" id="KW-0472">Membrane</keyword>
<dbReference type="GO" id="GO:0005789">
    <property type="term" value="C:endoplasmic reticulum membrane"/>
    <property type="evidence" value="ECO:0007669"/>
    <property type="project" value="TreeGrafter"/>
</dbReference>
<dbReference type="PANTHER" id="PTHR15352:SF3">
    <property type="entry name" value="INOSITOL 1,4,5-TRIPHOSPHATE RECEPTOR ASSOCIATED 2"/>
    <property type="match status" value="1"/>
</dbReference>
<keyword evidence="3" id="KW-0963">Cytoplasm</keyword>
<evidence type="ECO:0000256" key="8">
    <source>
        <dbReference type="SAM" id="MobiDB-lite"/>
    </source>
</evidence>
<proteinExistence type="predicted"/>
<evidence type="ECO:0000313" key="9">
    <source>
        <dbReference type="EMBL" id="KAI5618000.1"/>
    </source>
</evidence>
<sequence length="310" mass="34253">QSEFLRLSLSHRCDLFTLDKRLRLEERSRNLAEENVRREVSSCQGLLQALIPLCGDDNPALEIIQRLQKNLEILLQSVTRVASRSEMLGSIHQESRMGKAVEVMIQHVENLRRTYTKEHTELLELRENHLQKDRSFTSRTGNARTHTMKIKTTGEFYKVAARRVSIAAIPRSAGASAHGGDKVRNLANMLGKSTQRAPLKRFISCTETEASALRNSNPSPTPSNNTSPTTELASPFAAKAQPSELPEAPKGVCTWAALMVVLAAFVAVLGKMLIQPAADAAPVGTGDSWMSIQQILWPYTGLRHNGQPPV</sequence>
<evidence type="ECO:0000256" key="2">
    <source>
        <dbReference type="ARBA" id="ARBA00004496"/>
    </source>
</evidence>
<reference evidence="9" key="1">
    <citation type="submission" date="2018-07" db="EMBL/GenBank/DDBJ databases">
        <title>Comparative genomics of catfishes provides insights into carnivory and benthic adaptation.</title>
        <authorList>
            <person name="Zhang Y."/>
            <person name="Wang D."/>
            <person name="Peng Z."/>
            <person name="Zheng S."/>
            <person name="Shao F."/>
            <person name="Tao W."/>
        </authorList>
    </citation>
    <scope>NUCLEOTIDE SEQUENCE</scope>
    <source>
        <strain evidence="9">Chongqing</strain>
    </source>
</reference>
<dbReference type="Proteomes" id="UP001205998">
    <property type="component" value="Unassembled WGS sequence"/>
</dbReference>
<comment type="caution">
    <text evidence="9">The sequence shown here is derived from an EMBL/GenBank/DDBJ whole genome shotgun (WGS) entry which is preliminary data.</text>
</comment>
<feature type="region of interest" description="Disordered" evidence="8">
    <location>
        <begin position="210"/>
        <end position="241"/>
    </location>
</feature>
<keyword evidence="5" id="KW-1133">Transmembrane helix</keyword>
<dbReference type="PANTHER" id="PTHR15352">
    <property type="entry name" value="LYMPHOID-RESTRICTED MEMBRANE PROTEIN, JAW1"/>
    <property type="match status" value="1"/>
</dbReference>
<organism evidence="9 10">
    <name type="scientific">Silurus asotus</name>
    <name type="common">Amur catfish</name>
    <name type="synonym">Parasilurus asotus</name>
    <dbReference type="NCBI Taxonomy" id="30991"/>
    <lineage>
        <taxon>Eukaryota</taxon>
        <taxon>Metazoa</taxon>
        <taxon>Chordata</taxon>
        <taxon>Craniata</taxon>
        <taxon>Vertebrata</taxon>
        <taxon>Euteleostomi</taxon>
        <taxon>Actinopterygii</taxon>
        <taxon>Neopterygii</taxon>
        <taxon>Teleostei</taxon>
        <taxon>Ostariophysi</taxon>
        <taxon>Siluriformes</taxon>
        <taxon>Siluridae</taxon>
        <taxon>Silurus</taxon>
    </lineage>
</organism>
<accession>A0AAD5AKX9</accession>
<dbReference type="InterPro" id="IPR008677">
    <property type="entry name" value="MRVI1"/>
</dbReference>
<protein>
    <submittedName>
        <fullName evidence="9">Lymphoid-restricted membrane protein isoform 1</fullName>
    </submittedName>
</protein>
<evidence type="ECO:0000256" key="7">
    <source>
        <dbReference type="ARBA" id="ARBA00023136"/>
    </source>
</evidence>
<evidence type="ECO:0000256" key="3">
    <source>
        <dbReference type="ARBA" id="ARBA00022490"/>
    </source>
</evidence>
<keyword evidence="6" id="KW-0175">Coiled coil</keyword>
<feature type="non-terminal residue" evidence="9">
    <location>
        <position position="1"/>
    </location>
</feature>
<evidence type="ECO:0000313" key="10">
    <source>
        <dbReference type="Proteomes" id="UP001205998"/>
    </source>
</evidence>
<comment type="subcellular location">
    <subcellularLocation>
        <location evidence="2">Cytoplasm</location>
    </subcellularLocation>
    <subcellularLocation>
        <location evidence="1">Membrane</location>
        <topology evidence="1">Single-pass membrane protein</topology>
    </subcellularLocation>
</comment>
<dbReference type="AlphaFoldDB" id="A0AAD5AKX9"/>
<evidence type="ECO:0000256" key="1">
    <source>
        <dbReference type="ARBA" id="ARBA00004167"/>
    </source>
</evidence>
<evidence type="ECO:0000256" key="4">
    <source>
        <dbReference type="ARBA" id="ARBA00022692"/>
    </source>
</evidence>
<keyword evidence="4" id="KW-0812">Transmembrane</keyword>
<gene>
    <name evidence="9" type="ORF">C0J50_22589</name>
</gene>
<evidence type="ECO:0000256" key="6">
    <source>
        <dbReference type="ARBA" id="ARBA00023054"/>
    </source>
</evidence>
<feature type="non-terminal residue" evidence="9">
    <location>
        <position position="310"/>
    </location>
</feature>